<dbReference type="PANTHER" id="PTHR43316:SF3">
    <property type="entry name" value="HALOACID DEHALOGENASE, TYPE II (AFU_ORTHOLOGUE AFUA_2G07750)-RELATED"/>
    <property type="match status" value="1"/>
</dbReference>
<dbReference type="SFLD" id="SFLDG01129">
    <property type="entry name" value="C1.5:_HAD__Beta-PGM__Phosphata"/>
    <property type="match status" value="1"/>
</dbReference>
<dbReference type="InterPro" id="IPR036412">
    <property type="entry name" value="HAD-like_sf"/>
</dbReference>
<dbReference type="Gene3D" id="1.10.150.240">
    <property type="entry name" value="Putative phosphatase, domain 2"/>
    <property type="match status" value="1"/>
</dbReference>
<dbReference type="OrthoDB" id="40579at2759"/>
<dbReference type="InterPro" id="IPR023214">
    <property type="entry name" value="HAD_sf"/>
</dbReference>
<dbReference type="Gene3D" id="3.40.50.1000">
    <property type="entry name" value="HAD superfamily/HAD-like"/>
    <property type="match status" value="1"/>
</dbReference>
<dbReference type="AlphaFoldDB" id="R0K653"/>
<dbReference type="NCBIfam" id="TIGR01493">
    <property type="entry name" value="HAD-SF-IA-v2"/>
    <property type="match status" value="1"/>
</dbReference>
<dbReference type="eggNOG" id="ENOG502S19E">
    <property type="taxonomic scope" value="Eukaryota"/>
</dbReference>
<name>R0K653_EXST2</name>
<organism evidence="3 4">
    <name type="scientific">Exserohilum turcicum (strain 28A)</name>
    <name type="common">Northern leaf blight fungus</name>
    <name type="synonym">Setosphaeria turcica</name>
    <dbReference type="NCBI Taxonomy" id="671987"/>
    <lineage>
        <taxon>Eukaryota</taxon>
        <taxon>Fungi</taxon>
        <taxon>Dikarya</taxon>
        <taxon>Ascomycota</taxon>
        <taxon>Pezizomycotina</taxon>
        <taxon>Dothideomycetes</taxon>
        <taxon>Pleosporomycetidae</taxon>
        <taxon>Pleosporales</taxon>
        <taxon>Pleosporineae</taxon>
        <taxon>Pleosporaceae</taxon>
        <taxon>Exserohilum</taxon>
    </lineage>
</organism>
<dbReference type="GO" id="GO:0016791">
    <property type="term" value="F:phosphatase activity"/>
    <property type="evidence" value="ECO:0007669"/>
    <property type="project" value="UniProtKB-ARBA"/>
</dbReference>
<feature type="non-terminal residue" evidence="3">
    <location>
        <position position="1"/>
    </location>
</feature>
<dbReference type="Proteomes" id="UP000016935">
    <property type="component" value="Unassembled WGS sequence"/>
</dbReference>
<protein>
    <recommendedName>
        <fullName evidence="5">Haloacid dehalogenase</fullName>
    </recommendedName>
</protein>
<reference evidence="3 4" key="1">
    <citation type="journal article" date="2012" name="PLoS Pathog.">
        <title>Diverse lifestyles and strategies of plant pathogenesis encoded in the genomes of eighteen Dothideomycetes fungi.</title>
        <authorList>
            <person name="Ohm R.A."/>
            <person name="Feau N."/>
            <person name="Henrissat B."/>
            <person name="Schoch C.L."/>
            <person name="Horwitz B.A."/>
            <person name="Barry K.W."/>
            <person name="Condon B.J."/>
            <person name="Copeland A.C."/>
            <person name="Dhillon B."/>
            <person name="Glaser F."/>
            <person name="Hesse C.N."/>
            <person name="Kosti I."/>
            <person name="LaButti K."/>
            <person name="Lindquist E.A."/>
            <person name="Lucas S."/>
            <person name="Salamov A.A."/>
            <person name="Bradshaw R.E."/>
            <person name="Ciuffetti L."/>
            <person name="Hamelin R.C."/>
            <person name="Kema G.H.J."/>
            <person name="Lawrence C."/>
            <person name="Scott J.A."/>
            <person name="Spatafora J.W."/>
            <person name="Turgeon B.G."/>
            <person name="de Wit P.J.G.M."/>
            <person name="Zhong S."/>
            <person name="Goodwin S.B."/>
            <person name="Grigoriev I.V."/>
        </authorList>
    </citation>
    <scope>NUCLEOTIDE SEQUENCE [LARGE SCALE GENOMIC DNA]</scope>
    <source>
        <strain evidence="4">28A</strain>
    </source>
</reference>
<gene>
    <name evidence="3" type="ORF">SETTUDRAFT_163758</name>
</gene>
<dbReference type="PANTHER" id="PTHR43316">
    <property type="entry name" value="HYDROLASE, HALOACID DELAHOGENASE-RELATED"/>
    <property type="match status" value="1"/>
</dbReference>
<comment type="similarity">
    <text evidence="1">Belongs to the HAD-like hydrolase superfamily. S-2-haloalkanoic acid dehalogenase family.</text>
</comment>
<dbReference type="SUPFAM" id="SSF56784">
    <property type="entry name" value="HAD-like"/>
    <property type="match status" value="1"/>
</dbReference>
<dbReference type="NCBIfam" id="TIGR01428">
    <property type="entry name" value="HAD_type_II"/>
    <property type="match status" value="1"/>
</dbReference>
<accession>R0K653</accession>
<dbReference type="InterPro" id="IPR006439">
    <property type="entry name" value="HAD-SF_hydro_IA"/>
</dbReference>
<sequence length="276" mass="30353">MALSPTPRALLFDVFGTCVNWRKTIVGALCGQAHQSLNAATASLASRVRLRASEMTEEDWGRFAQEWRDCYKAFTQKLASDPALPWMSIDEHHHQSLQELLARWGLEGLWDDAQVRALSLAWHQLEPWQDSAAGVQLLSQRFATCTLSNGNASLLSDLRVFSGIPFTHVFSAEMFGTYKPSAKVYLGAVEALGLGPAECVMVAAHLADLQAAKANGLQTIYVERPGEEDWSAQDIEKARKAGWVDLWVDLRKGNRGFITVAEALGIPVAEGDDGRN</sequence>
<dbReference type="STRING" id="671987.R0K653"/>
<proteinExistence type="inferred from homology"/>
<dbReference type="EMBL" id="KB908703">
    <property type="protein sequence ID" value="EOA84994.1"/>
    <property type="molecule type" value="Genomic_DNA"/>
</dbReference>
<keyword evidence="4" id="KW-1185">Reference proteome</keyword>
<evidence type="ECO:0000256" key="2">
    <source>
        <dbReference type="ARBA" id="ARBA00022801"/>
    </source>
</evidence>
<dbReference type="PRINTS" id="PR00413">
    <property type="entry name" value="HADHALOGNASE"/>
</dbReference>
<dbReference type="InterPro" id="IPR006328">
    <property type="entry name" value="2-HAD"/>
</dbReference>
<reference evidence="3 4" key="2">
    <citation type="journal article" date="2013" name="PLoS Genet.">
        <title>Comparative genome structure, secondary metabolite, and effector coding capacity across Cochliobolus pathogens.</title>
        <authorList>
            <person name="Condon B.J."/>
            <person name="Leng Y."/>
            <person name="Wu D."/>
            <person name="Bushley K.E."/>
            <person name="Ohm R.A."/>
            <person name="Otillar R."/>
            <person name="Martin J."/>
            <person name="Schackwitz W."/>
            <person name="Grimwood J."/>
            <person name="MohdZainudin N."/>
            <person name="Xue C."/>
            <person name="Wang R."/>
            <person name="Manning V.A."/>
            <person name="Dhillon B."/>
            <person name="Tu Z.J."/>
            <person name="Steffenson B.J."/>
            <person name="Salamov A."/>
            <person name="Sun H."/>
            <person name="Lowry S."/>
            <person name="LaButti K."/>
            <person name="Han J."/>
            <person name="Copeland A."/>
            <person name="Lindquist E."/>
            <person name="Barry K."/>
            <person name="Schmutz J."/>
            <person name="Baker S.E."/>
            <person name="Ciuffetti L.M."/>
            <person name="Grigoriev I.V."/>
            <person name="Zhong S."/>
            <person name="Turgeon B.G."/>
        </authorList>
    </citation>
    <scope>NUCLEOTIDE SEQUENCE [LARGE SCALE GENOMIC DNA]</scope>
    <source>
        <strain evidence="4">28A</strain>
    </source>
</reference>
<dbReference type="HOGENOM" id="CLU_045011_3_0_1"/>
<dbReference type="InterPro" id="IPR023198">
    <property type="entry name" value="PGP-like_dom2"/>
</dbReference>
<dbReference type="GO" id="GO:0019120">
    <property type="term" value="F:hydrolase activity, acting on acid halide bonds, in C-halide compounds"/>
    <property type="evidence" value="ECO:0007669"/>
    <property type="project" value="InterPro"/>
</dbReference>
<dbReference type="InterPro" id="IPR051540">
    <property type="entry name" value="S-2-haloacid_dehalogenase"/>
</dbReference>
<evidence type="ECO:0008006" key="5">
    <source>
        <dbReference type="Google" id="ProtNLM"/>
    </source>
</evidence>
<dbReference type="RefSeq" id="XP_008027490.1">
    <property type="nucleotide sequence ID" value="XM_008029299.1"/>
</dbReference>
<evidence type="ECO:0000313" key="4">
    <source>
        <dbReference type="Proteomes" id="UP000016935"/>
    </source>
</evidence>
<dbReference type="Pfam" id="PF00702">
    <property type="entry name" value="Hydrolase"/>
    <property type="match status" value="1"/>
</dbReference>
<dbReference type="SFLD" id="SFLDS00003">
    <property type="entry name" value="Haloacid_Dehalogenase"/>
    <property type="match status" value="1"/>
</dbReference>
<keyword evidence="2" id="KW-0378">Hydrolase</keyword>
<dbReference type="GeneID" id="19398881"/>
<evidence type="ECO:0000313" key="3">
    <source>
        <dbReference type="EMBL" id="EOA84994.1"/>
    </source>
</evidence>
<evidence type="ECO:0000256" key="1">
    <source>
        <dbReference type="ARBA" id="ARBA00008106"/>
    </source>
</evidence>